<keyword evidence="1" id="KW-0805">Transcription regulation</keyword>
<dbReference type="NCBIfam" id="NF033788">
    <property type="entry name" value="HTH_metalloreg"/>
    <property type="match status" value="1"/>
</dbReference>
<dbReference type="CDD" id="cd00090">
    <property type="entry name" value="HTH_ARSR"/>
    <property type="match status" value="1"/>
</dbReference>
<dbReference type="EMBL" id="CP035708">
    <property type="protein sequence ID" value="QEM99634.1"/>
    <property type="molecule type" value="Genomic_DNA"/>
</dbReference>
<dbReference type="SMART" id="SM00418">
    <property type="entry name" value="HTH_ARSR"/>
    <property type="match status" value="1"/>
</dbReference>
<evidence type="ECO:0000256" key="1">
    <source>
        <dbReference type="ARBA" id="ARBA00023015"/>
    </source>
</evidence>
<organism evidence="4 5">
    <name type="scientific">Sphaerotilus sulfidivorans</name>
    <dbReference type="NCBI Taxonomy" id="639200"/>
    <lineage>
        <taxon>Bacteria</taxon>
        <taxon>Pseudomonadati</taxon>
        <taxon>Pseudomonadota</taxon>
        <taxon>Betaproteobacteria</taxon>
        <taxon>Burkholderiales</taxon>
        <taxon>Sphaerotilaceae</taxon>
        <taxon>Sphaerotilus</taxon>
    </lineage>
</organism>
<dbReference type="InterPro" id="IPR036390">
    <property type="entry name" value="WH_DNA-bd_sf"/>
</dbReference>
<proteinExistence type="predicted"/>
<dbReference type="InterPro" id="IPR051011">
    <property type="entry name" value="Metal_resp_trans_reg"/>
</dbReference>
<dbReference type="PROSITE" id="PS50987">
    <property type="entry name" value="HTH_ARSR_2"/>
    <property type="match status" value="1"/>
</dbReference>
<dbReference type="PANTHER" id="PTHR43132:SF2">
    <property type="entry name" value="ARSENICAL RESISTANCE OPERON REPRESSOR ARSR-RELATED"/>
    <property type="match status" value="1"/>
</dbReference>
<dbReference type="Gene3D" id="1.10.10.10">
    <property type="entry name" value="Winged helix-like DNA-binding domain superfamily/Winged helix DNA-binding domain"/>
    <property type="match status" value="1"/>
</dbReference>
<name>A0A5C1PVL2_9BURK</name>
<dbReference type="Proteomes" id="UP000323522">
    <property type="component" value="Chromosome"/>
</dbReference>
<sequence>MANAAMSECDGDRVFELAAELFGLLSAPVRLHIVCELLEGEQSAGGLAERVGASAPNLSQHLATLYRGGILARRRVGSQVWYRLASRRAAVLCLAMHGGASDARPVAAGA</sequence>
<gene>
    <name evidence="4" type="ORF">EWH46_01810</name>
</gene>
<evidence type="ECO:0000313" key="5">
    <source>
        <dbReference type="Proteomes" id="UP000323522"/>
    </source>
</evidence>
<evidence type="ECO:0000256" key="2">
    <source>
        <dbReference type="ARBA" id="ARBA00023125"/>
    </source>
</evidence>
<dbReference type="PANTHER" id="PTHR43132">
    <property type="entry name" value="ARSENICAL RESISTANCE OPERON REPRESSOR ARSR-RELATED"/>
    <property type="match status" value="1"/>
</dbReference>
<dbReference type="OrthoDB" id="5296924at2"/>
<keyword evidence="3" id="KW-0804">Transcription</keyword>
<dbReference type="Pfam" id="PF01022">
    <property type="entry name" value="HTH_5"/>
    <property type="match status" value="1"/>
</dbReference>
<evidence type="ECO:0000313" key="4">
    <source>
        <dbReference type="EMBL" id="QEM99634.1"/>
    </source>
</evidence>
<dbReference type="InterPro" id="IPR001845">
    <property type="entry name" value="HTH_ArsR_DNA-bd_dom"/>
</dbReference>
<protein>
    <submittedName>
        <fullName evidence="4">ArsR family transcriptional regulator</fullName>
    </submittedName>
</protein>
<dbReference type="InterPro" id="IPR036388">
    <property type="entry name" value="WH-like_DNA-bd_sf"/>
</dbReference>
<dbReference type="PRINTS" id="PR00778">
    <property type="entry name" value="HTHARSR"/>
</dbReference>
<dbReference type="KEGG" id="snn:EWH46_01810"/>
<dbReference type="InterPro" id="IPR011991">
    <property type="entry name" value="ArsR-like_HTH"/>
</dbReference>
<dbReference type="RefSeq" id="WP_149502400.1">
    <property type="nucleotide sequence ID" value="NZ_JACCPY010000004.1"/>
</dbReference>
<dbReference type="SUPFAM" id="SSF46785">
    <property type="entry name" value="Winged helix' DNA-binding domain"/>
    <property type="match status" value="1"/>
</dbReference>
<dbReference type="GO" id="GO:0003700">
    <property type="term" value="F:DNA-binding transcription factor activity"/>
    <property type="evidence" value="ECO:0007669"/>
    <property type="project" value="InterPro"/>
</dbReference>
<evidence type="ECO:0000256" key="3">
    <source>
        <dbReference type="ARBA" id="ARBA00023163"/>
    </source>
</evidence>
<reference evidence="4 5" key="1">
    <citation type="submission" date="2019-02" db="EMBL/GenBank/DDBJ databases">
        <title>Complete Genome Sequence and Methylome Analysis of Sphaerotilus natans subsp. sulfidivorans D-507.</title>
        <authorList>
            <person name="Fomenkov A."/>
            <person name="Gridneva E."/>
            <person name="Smolyakov D."/>
            <person name="Dubinina G."/>
            <person name="Vincze T."/>
            <person name="Grabovich M."/>
            <person name="Roberts R.J."/>
        </authorList>
    </citation>
    <scope>NUCLEOTIDE SEQUENCE [LARGE SCALE GENOMIC DNA]</scope>
    <source>
        <strain evidence="4 5">D-507</strain>
    </source>
</reference>
<dbReference type="GO" id="GO:0003677">
    <property type="term" value="F:DNA binding"/>
    <property type="evidence" value="ECO:0007669"/>
    <property type="project" value="UniProtKB-KW"/>
</dbReference>
<accession>A0A5C1PVL2</accession>
<keyword evidence="2" id="KW-0238">DNA-binding</keyword>
<dbReference type="AlphaFoldDB" id="A0A5C1PVL2"/>